<sequence length="231" mass="24115">MAATYASGRTMTEIEDTLGSPPARHDWGISMEQMQDRSARYGYKISKSPPGEEYMQGEREAAISYQVGVGQNHWVAIDGGDNPLNFTYTDHQGRVEQDVTKEVREAKGEKWYLTRPRLDDGDSDSGSDSGGAPGKGGPGDEDDPMDGSCHSHVDEDEDDDTMDGSYGLSGQGPGSVSGSDSRSPDQGSGSDSDSGSDSPGQISSSESDADSDGSDSGSGQGSGSDSDSSSE</sequence>
<gene>
    <name evidence="2" type="ORF">T440DRAFT_483851</name>
</gene>
<feature type="compositionally biased region" description="Basic and acidic residues" evidence="1">
    <location>
        <begin position="97"/>
        <end position="120"/>
    </location>
</feature>
<keyword evidence="3" id="KW-1185">Reference proteome</keyword>
<feature type="region of interest" description="Disordered" evidence="1">
    <location>
        <begin position="1"/>
        <end position="26"/>
    </location>
</feature>
<accession>A0A6A7AP66</accession>
<name>A0A6A7AP66_9PLEO</name>
<feature type="compositionally biased region" description="Low complexity" evidence="1">
    <location>
        <begin position="177"/>
        <end position="206"/>
    </location>
</feature>
<protein>
    <submittedName>
        <fullName evidence="2">Uncharacterized protein</fullName>
    </submittedName>
</protein>
<dbReference type="Proteomes" id="UP000799423">
    <property type="component" value="Unassembled WGS sequence"/>
</dbReference>
<dbReference type="OrthoDB" id="10432062at2759"/>
<feature type="compositionally biased region" description="Gly residues" evidence="1">
    <location>
        <begin position="128"/>
        <end position="137"/>
    </location>
</feature>
<dbReference type="AlphaFoldDB" id="A0A6A7AP66"/>
<evidence type="ECO:0000313" key="3">
    <source>
        <dbReference type="Proteomes" id="UP000799423"/>
    </source>
</evidence>
<feature type="region of interest" description="Disordered" evidence="1">
    <location>
        <begin position="97"/>
        <end position="231"/>
    </location>
</feature>
<dbReference type="EMBL" id="MU006361">
    <property type="protein sequence ID" value="KAF2844863.1"/>
    <property type="molecule type" value="Genomic_DNA"/>
</dbReference>
<organism evidence="2 3">
    <name type="scientific">Plenodomus tracheiphilus IPT5</name>
    <dbReference type="NCBI Taxonomy" id="1408161"/>
    <lineage>
        <taxon>Eukaryota</taxon>
        <taxon>Fungi</taxon>
        <taxon>Dikarya</taxon>
        <taxon>Ascomycota</taxon>
        <taxon>Pezizomycotina</taxon>
        <taxon>Dothideomycetes</taxon>
        <taxon>Pleosporomycetidae</taxon>
        <taxon>Pleosporales</taxon>
        <taxon>Pleosporineae</taxon>
        <taxon>Leptosphaeriaceae</taxon>
        <taxon>Plenodomus</taxon>
    </lineage>
</organism>
<proteinExistence type="predicted"/>
<evidence type="ECO:0000313" key="2">
    <source>
        <dbReference type="EMBL" id="KAF2844863.1"/>
    </source>
</evidence>
<evidence type="ECO:0000256" key="1">
    <source>
        <dbReference type="SAM" id="MobiDB-lite"/>
    </source>
</evidence>
<reference evidence="2" key="1">
    <citation type="submission" date="2020-01" db="EMBL/GenBank/DDBJ databases">
        <authorList>
            <consortium name="DOE Joint Genome Institute"/>
            <person name="Haridas S."/>
            <person name="Albert R."/>
            <person name="Binder M."/>
            <person name="Bloem J."/>
            <person name="Labutti K."/>
            <person name="Salamov A."/>
            <person name="Andreopoulos B."/>
            <person name="Baker S.E."/>
            <person name="Barry K."/>
            <person name="Bills G."/>
            <person name="Bluhm B.H."/>
            <person name="Cannon C."/>
            <person name="Castanera R."/>
            <person name="Culley D.E."/>
            <person name="Daum C."/>
            <person name="Ezra D."/>
            <person name="Gonzalez J.B."/>
            <person name="Henrissat B."/>
            <person name="Kuo A."/>
            <person name="Liang C."/>
            <person name="Lipzen A."/>
            <person name="Lutzoni F."/>
            <person name="Magnuson J."/>
            <person name="Mondo S."/>
            <person name="Nolan M."/>
            <person name="Ohm R."/>
            <person name="Pangilinan J."/>
            <person name="Park H.-J."/>
            <person name="Ramirez L."/>
            <person name="Alfaro M."/>
            <person name="Sun H."/>
            <person name="Tritt A."/>
            <person name="Yoshinaga Y."/>
            <person name="Zwiers L.-H."/>
            <person name="Turgeon B.G."/>
            <person name="Goodwin S.B."/>
            <person name="Spatafora J.W."/>
            <person name="Crous P.W."/>
            <person name="Grigoriev I.V."/>
        </authorList>
    </citation>
    <scope>NUCLEOTIDE SEQUENCE</scope>
    <source>
        <strain evidence="2">IPT5</strain>
    </source>
</reference>